<gene>
    <name evidence="2" type="primary">AVEN_89400_1</name>
    <name evidence="2" type="ORF">NPIL_599771</name>
</gene>
<dbReference type="EMBL" id="BMAW01089871">
    <property type="protein sequence ID" value="GFS41878.1"/>
    <property type="molecule type" value="Genomic_DNA"/>
</dbReference>
<dbReference type="Proteomes" id="UP000887013">
    <property type="component" value="Unassembled WGS sequence"/>
</dbReference>
<feature type="transmembrane region" description="Helical" evidence="1">
    <location>
        <begin position="98"/>
        <end position="129"/>
    </location>
</feature>
<feature type="transmembrane region" description="Helical" evidence="1">
    <location>
        <begin position="329"/>
        <end position="350"/>
    </location>
</feature>
<feature type="transmembrane region" description="Helical" evidence="1">
    <location>
        <begin position="149"/>
        <end position="173"/>
    </location>
</feature>
<keyword evidence="1" id="KW-0472">Membrane</keyword>
<dbReference type="AlphaFoldDB" id="A0A8X6IDR0"/>
<keyword evidence="1" id="KW-0812">Transmembrane</keyword>
<evidence type="ECO:0008006" key="4">
    <source>
        <dbReference type="Google" id="ProtNLM"/>
    </source>
</evidence>
<keyword evidence="3" id="KW-1185">Reference proteome</keyword>
<feature type="transmembrane region" description="Helical" evidence="1">
    <location>
        <begin position="50"/>
        <end position="68"/>
    </location>
</feature>
<sequence length="357" mass="40729">METLPIGKRLEQTHFERILWNVPKYLIGFIHFFLITFQSVNTMLVPDRKISISVLLVMLSQAFLNFRAYRSRKHFLIIINKISNASSLLSSFDINRNLMISVSVYCVLMILLPMSYGILLLYSSGYIFVTKIRNESEFMSKIWKKYLSIVFDISVILATAVLSLVFTSISVYYGLVCIYLDTLCRHLKVQVQNVKDSWDCGRVIYAYLKIRKIVESLEHFMCSSAFVIVVSTMTGLFYMSYSLIFIPKDGYIDYLCYLCGGLFHFSTIGIVIVSASAANRAAEVTSEAVLTLPGIFPKCYNELKAILRKNCKQKPCLTLWKIYKIDRSLIITAMGVLMNYGILVATLGSISRCNEKI</sequence>
<accession>A0A8X6IDR0</accession>
<reference evidence="2" key="1">
    <citation type="submission" date="2020-08" db="EMBL/GenBank/DDBJ databases">
        <title>Multicomponent nature underlies the extraordinary mechanical properties of spider dragline silk.</title>
        <authorList>
            <person name="Kono N."/>
            <person name="Nakamura H."/>
            <person name="Mori M."/>
            <person name="Yoshida Y."/>
            <person name="Ohtoshi R."/>
            <person name="Malay A.D."/>
            <person name="Moran D.A.P."/>
            <person name="Tomita M."/>
            <person name="Numata K."/>
            <person name="Arakawa K."/>
        </authorList>
    </citation>
    <scope>NUCLEOTIDE SEQUENCE</scope>
</reference>
<proteinExistence type="predicted"/>
<evidence type="ECO:0000313" key="3">
    <source>
        <dbReference type="Proteomes" id="UP000887013"/>
    </source>
</evidence>
<dbReference type="OrthoDB" id="5800391at2759"/>
<name>A0A8X6IDR0_NEPPI</name>
<feature type="transmembrane region" description="Helical" evidence="1">
    <location>
        <begin position="254"/>
        <end position="277"/>
    </location>
</feature>
<organism evidence="2 3">
    <name type="scientific">Nephila pilipes</name>
    <name type="common">Giant wood spider</name>
    <name type="synonym">Nephila maculata</name>
    <dbReference type="NCBI Taxonomy" id="299642"/>
    <lineage>
        <taxon>Eukaryota</taxon>
        <taxon>Metazoa</taxon>
        <taxon>Ecdysozoa</taxon>
        <taxon>Arthropoda</taxon>
        <taxon>Chelicerata</taxon>
        <taxon>Arachnida</taxon>
        <taxon>Araneae</taxon>
        <taxon>Araneomorphae</taxon>
        <taxon>Entelegynae</taxon>
        <taxon>Araneoidea</taxon>
        <taxon>Nephilidae</taxon>
        <taxon>Nephila</taxon>
    </lineage>
</organism>
<comment type="caution">
    <text evidence="2">The sequence shown here is derived from an EMBL/GenBank/DDBJ whole genome shotgun (WGS) entry which is preliminary data.</text>
</comment>
<feature type="transmembrane region" description="Helical" evidence="1">
    <location>
        <begin position="25"/>
        <end position="44"/>
    </location>
</feature>
<evidence type="ECO:0000313" key="2">
    <source>
        <dbReference type="EMBL" id="GFS41878.1"/>
    </source>
</evidence>
<evidence type="ECO:0000256" key="1">
    <source>
        <dbReference type="SAM" id="Phobius"/>
    </source>
</evidence>
<keyword evidence="1" id="KW-1133">Transmembrane helix</keyword>
<feature type="transmembrane region" description="Helical" evidence="1">
    <location>
        <begin position="225"/>
        <end position="247"/>
    </location>
</feature>
<protein>
    <recommendedName>
        <fullName evidence="4">Gustatory receptor</fullName>
    </recommendedName>
</protein>